<keyword evidence="2" id="KW-1185">Reference proteome</keyword>
<evidence type="ECO:0008006" key="3">
    <source>
        <dbReference type="Google" id="ProtNLM"/>
    </source>
</evidence>
<dbReference type="HOGENOM" id="CLU_1150382_0_0_0"/>
<dbReference type="EMBL" id="CP003382">
    <property type="protein sequence ID" value="AFZ68945.1"/>
    <property type="molecule type" value="Genomic_DNA"/>
</dbReference>
<name>L0A7B1_DEIPD</name>
<reference evidence="2" key="1">
    <citation type="submission" date="2012-03" db="EMBL/GenBank/DDBJ databases">
        <title>Complete sequence of chromosome of Deinococcus peraridilitoris DSM 19664.</title>
        <authorList>
            <person name="Lucas S."/>
            <person name="Copeland A."/>
            <person name="Lapidus A."/>
            <person name="Glavina del Rio T."/>
            <person name="Dalin E."/>
            <person name="Tice H."/>
            <person name="Bruce D."/>
            <person name="Goodwin L."/>
            <person name="Pitluck S."/>
            <person name="Peters L."/>
            <person name="Mikhailova N."/>
            <person name="Lu M."/>
            <person name="Kyrpides N."/>
            <person name="Mavromatis K."/>
            <person name="Ivanova N."/>
            <person name="Brettin T."/>
            <person name="Detter J.C."/>
            <person name="Han C."/>
            <person name="Larimer F."/>
            <person name="Land M."/>
            <person name="Hauser L."/>
            <person name="Markowitz V."/>
            <person name="Cheng J.-F."/>
            <person name="Hugenholtz P."/>
            <person name="Woyke T."/>
            <person name="Wu D."/>
            <person name="Pukall R."/>
            <person name="Steenblock K."/>
            <person name="Brambilla E."/>
            <person name="Klenk H.-P."/>
            <person name="Eisen J.A."/>
        </authorList>
    </citation>
    <scope>NUCLEOTIDE SEQUENCE [LARGE SCALE GENOMIC DNA]</scope>
    <source>
        <strain evidence="2">DSM 19664 / LMG 22246 / CIP 109416 / KR-200</strain>
    </source>
</reference>
<accession>L0A7B1</accession>
<protein>
    <recommendedName>
        <fullName evidence="3">IS1 transposase</fullName>
    </recommendedName>
</protein>
<evidence type="ECO:0000313" key="2">
    <source>
        <dbReference type="Proteomes" id="UP000010467"/>
    </source>
</evidence>
<dbReference type="AlphaFoldDB" id="L0A7B1"/>
<proteinExistence type="predicted"/>
<sequence>MGMWEATVIEPRSKFLVQSELGQRNEDLGRRLLLGARQRLANPHDLVLFTDVWAVYESLFPEVFGVPYRAPRKGSQEHFKKLRFRVPRTLAHVLIIKRRVVEVLQRIAHGSWSRVDAEVEQLGYQTPNTSAVERLNGTSTRMNAFEARKSLAFARTSLMRRALSQLCMGCITGATSSAAYVSSCLSHRDGSSTSSAPQLWLSASARTSGRSLTSFAFPSTEVSKVPPHCRPSLASRYCAQA</sequence>
<gene>
    <name evidence="1" type="ordered locus">Deipe_3513</name>
</gene>
<evidence type="ECO:0000313" key="1">
    <source>
        <dbReference type="EMBL" id="AFZ68945.1"/>
    </source>
</evidence>
<dbReference type="Proteomes" id="UP000010467">
    <property type="component" value="Chromosome"/>
</dbReference>
<organism evidence="1 2">
    <name type="scientific">Deinococcus peraridilitoris (strain DSM 19664 / LMG 22246 / CIP 109416 / KR-200)</name>
    <dbReference type="NCBI Taxonomy" id="937777"/>
    <lineage>
        <taxon>Bacteria</taxon>
        <taxon>Thermotogati</taxon>
        <taxon>Deinococcota</taxon>
        <taxon>Deinococci</taxon>
        <taxon>Deinococcales</taxon>
        <taxon>Deinococcaceae</taxon>
        <taxon>Deinococcus</taxon>
    </lineage>
</organism>
<dbReference type="eggNOG" id="COG1662">
    <property type="taxonomic scope" value="Bacteria"/>
</dbReference>
<dbReference type="KEGG" id="dpd:Deipe_3513"/>